<evidence type="ECO:0000313" key="3">
    <source>
        <dbReference type="Proteomes" id="UP001595957"/>
    </source>
</evidence>
<protein>
    <submittedName>
        <fullName evidence="2">Extensin family protein</fullName>
    </submittedName>
</protein>
<sequence length="241" mass="26537">MRRIHLILRRLVLLAAFLILALIGYGYVRQGSQHLPWTDLDLAQPVGLFTGRKLAALTHEPDRCRALLKRAGIAYTPVEPGGSGQCRYSDAVRLKSQEGSARLSPAVVAPSCPVVAALKLWEWHVVQPAAQQTFGQAVRSINHFGAYSCRRLYGRPQGDFSEHATADAIDISGFTLADGRRISVAADWSGGGKDADFLRRVRKGACQFFATVLSPDYNAAHRDHFHLDQAERGAFGWRGCR</sequence>
<name>A0ABV9EWY1_9SPHN</name>
<reference evidence="3" key="1">
    <citation type="journal article" date="2019" name="Int. J. Syst. Evol. Microbiol.">
        <title>The Global Catalogue of Microorganisms (GCM) 10K type strain sequencing project: providing services to taxonomists for standard genome sequencing and annotation.</title>
        <authorList>
            <consortium name="The Broad Institute Genomics Platform"/>
            <consortium name="The Broad Institute Genome Sequencing Center for Infectious Disease"/>
            <person name="Wu L."/>
            <person name="Ma J."/>
        </authorList>
    </citation>
    <scope>NUCLEOTIDE SEQUENCE [LARGE SCALE GENOMIC DNA]</scope>
    <source>
        <strain evidence="3">NBRC 103632</strain>
    </source>
</reference>
<evidence type="ECO:0000313" key="2">
    <source>
        <dbReference type="EMBL" id="MFC4594135.1"/>
    </source>
</evidence>
<feature type="domain" description="Extensin-like C-terminal" evidence="1">
    <location>
        <begin position="63"/>
        <end position="241"/>
    </location>
</feature>
<dbReference type="Proteomes" id="UP001595957">
    <property type="component" value="Unassembled WGS sequence"/>
</dbReference>
<proteinExistence type="predicted"/>
<evidence type="ECO:0000259" key="1">
    <source>
        <dbReference type="Pfam" id="PF06904"/>
    </source>
</evidence>
<comment type="caution">
    <text evidence="2">The sequence shown here is derived from an EMBL/GenBank/DDBJ whole genome shotgun (WGS) entry which is preliminary data.</text>
</comment>
<accession>A0ABV9EWY1</accession>
<dbReference type="Pfam" id="PF06904">
    <property type="entry name" value="Extensin-like_C"/>
    <property type="match status" value="1"/>
</dbReference>
<dbReference type="EMBL" id="JBHSFZ010000013">
    <property type="protein sequence ID" value="MFC4594135.1"/>
    <property type="molecule type" value="Genomic_DNA"/>
</dbReference>
<dbReference type="RefSeq" id="WP_066524364.1">
    <property type="nucleotide sequence ID" value="NZ_JBHSFZ010000013.1"/>
</dbReference>
<organism evidence="2 3">
    <name type="scientific">Sphingobium tyrosinilyticum</name>
    <dbReference type="NCBI Taxonomy" id="2715436"/>
    <lineage>
        <taxon>Bacteria</taxon>
        <taxon>Pseudomonadati</taxon>
        <taxon>Pseudomonadota</taxon>
        <taxon>Alphaproteobacteria</taxon>
        <taxon>Sphingomonadales</taxon>
        <taxon>Sphingomonadaceae</taxon>
        <taxon>Sphingobium</taxon>
    </lineage>
</organism>
<gene>
    <name evidence="2" type="ORF">ACFO3E_08015</name>
</gene>
<keyword evidence="3" id="KW-1185">Reference proteome</keyword>
<dbReference type="InterPro" id="IPR009683">
    <property type="entry name" value="Extensin-like_C"/>
</dbReference>